<dbReference type="VEuPathDB" id="CryptoDB:CmeUKMEL1_18245"/>
<keyword evidence="1 3" id="KW-0853">WD repeat</keyword>
<feature type="repeat" description="WD" evidence="3">
    <location>
        <begin position="306"/>
        <end position="341"/>
    </location>
</feature>
<dbReference type="InterPro" id="IPR015943">
    <property type="entry name" value="WD40/YVTN_repeat-like_dom_sf"/>
</dbReference>
<gene>
    <name evidence="4" type="ORF">CmeUKMEL1_18245</name>
</gene>
<evidence type="ECO:0000256" key="1">
    <source>
        <dbReference type="ARBA" id="ARBA00022574"/>
    </source>
</evidence>
<organism evidence="4 5">
    <name type="scientific">Cryptosporidium meleagridis</name>
    <dbReference type="NCBI Taxonomy" id="93969"/>
    <lineage>
        <taxon>Eukaryota</taxon>
        <taxon>Sar</taxon>
        <taxon>Alveolata</taxon>
        <taxon>Apicomplexa</taxon>
        <taxon>Conoidasida</taxon>
        <taxon>Coccidia</taxon>
        <taxon>Eucoccidiorida</taxon>
        <taxon>Eimeriorina</taxon>
        <taxon>Cryptosporidiidae</taxon>
        <taxon>Cryptosporidium</taxon>
    </lineage>
</organism>
<comment type="caution">
    <text evidence="4">The sequence shown here is derived from an EMBL/GenBank/DDBJ whole genome shotgun (WGS) entry which is preliminary data.</text>
</comment>
<sequence>MQSYFLSECPEEPIGSIDVIKSSNRQDILGQNEGCLLALTCWNKSVKFYDPQIPYGASLNDNFKYGSSNDPIERSDESQNASASVQNTKYISTGKCLQSLQCENIYLACKFKNDSTIFLGGFNEAVDFINLQDSFYSPRKLVGHLAPVRCLSLLENSSILASGDWNGDVLLTCVNEGSFGSQISKISLTGKVFCMDYSFNEEWLLVGDSLKNMNLINLRKLSSGIEATTPTEVVPNFMKYQLRNICANKHKDVFATSSIEGRVQITSVEKALKGEVNSKESPKDNYAFKCHRTKDNSMMTETIYPVNSVCFHPQFANVLATGGSDASVFLWDTSAKKRLWRNSNFQLVDSDKNLIRVCNESISSLKFHPTLPYLISSCCDTFDQSCRLSSETRDQANDGSNSTPVQRSSIIFHSVHGVKPLE</sequence>
<dbReference type="InterPro" id="IPR001680">
    <property type="entry name" value="WD40_rpt"/>
</dbReference>
<dbReference type="OrthoDB" id="10262475at2759"/>
<dbReference type="Gene3D" id="2.130.10.10">
    <property type="entry name" value="YVTN repeat-like/Quinoprotein amine dehydrogenase"/>
    <property type="match status" value="1"/>
</dbReference>
<evidence type="ECO:0000256" key="2">
    <source>
        <dbReference type="ARBA" id="ARBA00022737"/>
    </source>
</evidence>
<reference evidence="4 5" key="1">
    <citation type="submission" date="2014-04" db="EMBL/GenBank/DDBJ databases">
        <title>Comparative Genomics of Cryptosporidium Species.</title>
        <authorList>
            <person name="Silva J.C."/>
            <person name="Su Q."/>
            <person name="Chalmers R."/>
            <person name="Chibucos M.C."/>
            <person name="Elwin K."/>
            <person name="Godinez A."/>
            <person name="Guo F."/>
            <person name="Huynh K."/>
            <person name="Orvis J."/>
            <person name="Ott S."/>
            <person name="Sadzewicz L."/>
            <person name="Sengamalay N."/>
            <person name="Shetty A."/>
            <person name="Sun M."/>
            <person name="Tallon L."/>
            <person name="Xiao L."/>
            <person name="Zhang H."/>
            <person name="Fraser C.M."/>
            <person name="Zhu G."/>
            <person name="Kissinger J."/>
            <person name="Widmer G."/>
        </authorList>
    </citation>
    <scope>NUCLEOTIDE SEQUENCE [LARGE SCALE GENOMIC DNA]</scope>
    <source>
        <strain evidence="4 5">UKMEL1</strain>
    </source>
</reference>
<keyword evidence="5" id="KW-1185">Reference proteome</keyword>
<name>A0A2P4Z6A0_9CRYT</name>
<evidence type="ECO:0000313" key="4">
    <source>
        <dbReference type="EMBL" id="POM85603.1"/>
    </source>
</evidence>
<dbReference type="PANTHER" id="PTHR10971">
    <property type="entry name" value="MRNA EXPORT FACTOR AND BUB3"/>
    <property type="match status" value="1"/>
</dbReference>
<dbReference type="Proteomes" id="UP000236928">
    <property type="component" value="Unassembled WGS sequence"/>
</dbReference>
<dbReference type="InterPro" id="IPR036322">
    <property type="entry name" value="WD40_repeat_dom_sf"/>
</dbReference>
<dbReference type="EMBL" id="JIBK01000054">
    <property type="protein sequence ID" value="POM85603.1"/>
    <property type="molecule type" value="Genomic_DNA"/>
</dbReference>
<dbReference type="PROSITE" id="PS50082">
    <property type="entry name" value="WD_REPEATS_2"/>
    <property type="match status" value="1"/>
</dbReference>
<keyword evidence="2" id="KW-0677">Repeat</keyword>
<evidence type="ECO:0000256" key="3">
    <source>
        <dbReference type="PROSITE-ProRule" id="PRU00221"/>
    </source>
</evidence>
<dbReference type="SUPFAM" id="SSF50978">
    <property type="entry name" value="WD40 repeat-like"/>
    <property type="match status" value="1"/>
</dbReference>
<protein>
    <submittedName>
        <fullName evidence="4">WD domain G-beta repeat family protein</fullName>
    </submittedName>
</protein>
<dbReference type="AlphaFoldDB" id="A0A2P4Z6A0"/>
<dbReference type="Pfam" id="PF00400">
    <property type="entry name" value="WD40"/>
    <property type="match status" value="2"/>
</dbReference>
<dbReference type="SMART" id="SM00320">
    <property type="entry name" value="WD40"/>
    <property type="match status" value="4"/>
</dbReference>
<evidence type="ECO:0000313" key="5">
    <source>
        <dbReference type="Proteomes" id="UP000236928"/>
    </source>
</evidence>
<accession>A0A2P4Z6A0</accession>
<proteinExistence type="predicted"/>